<dbReference type="PANTHER" id="PTHR31808:SF4">
    <property type="entry name" value="LIGASE, PUTATIVE (DUF760)-RELATED"/>
    <property type="match status" value="1"/>
</dbReference>
<sequence>MLAHLIASGQGYLVQSAAEQRLQTLATQIQEGRAESSVDGIVEGSELSVLQRRMASVRRKDIELEAENLLYLCCAGRLQDQGITLQASFQEGVNSSVVERAPKVLPPSLVDAIEGQLAGSLGSGAMRLDSTARVAREQLAGLYLGTVEFGYFLRAVQSRMEAAGKPLGADSTNLLLFAETLSAEELREVTHIGSQEAFDAALLHVANLFGLEPIPSTAEGAGPEETYPQLKPLAGAQIAPSAHLLEHFDDPAWIDSLRSGAQSKASRGWGDAAERDVRDADSALPAPDLVEASVGELSVLLLEAAVVGHALWEAEHQCAPVFPLRARSQADDAQE</sequence>
<dbReference type="EMBL" id="HBGG01017667">
    <property type="protein sequence ID" value="CAD9206816.1"/>
    <property type="molecule type" value="Transcribed_RNA"/>
</dbReference>
<protein>
    <submittedName>
        <fullName evidence="1">Uncharacterized protein</fullName>
    </submittedName>
</protein>
<evidence type="ECO:0000313" key="1">
    <source>
        <dbReference type="EMBL" id="CAD9206816.1"/>
    </source>
</evidence>
<dbReference type="AlphaFoldDB" id="A0A7S1X3P0"/>
<name>A0A7S1X3P0_9CHLO</name>
<dbReference type="InterPro" id="IPR008479">
    <property type="entry name" value="DUF760"/>
</dbReference>
<organism evidence="1">
    <name type="scientific">Tetraselmis chuii</name>
    <dbReference type="NCBI Taxonomy" id="63592"/>
    <lineage>
        <taxon>Eukaryota</taxon>
        <taxon>Viridiplantae</taxon>
        <taxon>Chlorophyta</taxon>
        <taxon>core chlorophytes</taxon>
        <taxon>Chlorodendrophyceae</taxon>
        <taxon>Chlorodendrales</taxon>
        <taxon>Chlorodendraceae</taxon>
        <taxon>Tetraselmis</taxon>
    </lineage>
</organism>
<dbReference type="PANTHER" id="PTHR31808">
    <property type="entry name" value="EXPRESSED PROTEIN"/>
    <property type="match status" value="1"/>
</dbReference>
<dbReference type="InterPro" id="IPR038925">
    <property type="entry name" value="At3g17800-like"/>
</dbReference>
<proteinExistence type="predicted"/>
<gene>
    <name evidence="1" type="ORF">TCHU04912_LOCUS9052</name>
</gene>
<reference evidence="1" key="1">
    <citation type="submission" date="2021-01" db="EMBL/GenBank/DDBJ databases">
        <authorList>
            <person name="Corre E."/>
            <person name="Pelletier E."/>
            <person name="Niang G."/>
            <person name="Scheremetjew M."/>
            <person name="Finn R."/>
            <person name="Kale V."/>
            <person name="Holt S."/>
            <person name="Cochrane G."/>
            <person name="Meng A."/>
            <person name="Brown T."/>
            <person name="Cohen L."/>
        </authorList>
    </citation>
    <scope>NUCLEOTIDE SEQUENCE</scope>
    <source>
        <strain evidence="1">PLY429</strain>
    </source>
</reference>
<accession>A0A7S1X3P0</accession>
<dbReference type="Pfam" id="PF05542">
    <property type="entry name" value="DUF760"/>
    <property type="match status" value="1"/>
</dbReference>